<accession>A0A9W6NRG2</accession>
<feature type="transmembrane region" description="Helical" evidence="1">
    <location>
        <begin position="312"/>
        <end position="334"/>
    </location>
</feature>
<name>A0A9W6NRG2_9ACTN</name>
<feature type="transmembrane region" description="Helical" evidence="1">
    <location>
        <begin position="186"/>
        <end position="208"/>
    </location>
</feature>
<dbReference type="Proteomes" id="UP001143480">
    <property type="component" value="Unassembled WGS sequence"/>
</dbReference>
<reference evidence="2" key="1">
    <citation type="journal article" date="2014" name="Int. J. Syst. Evol. Microbiol.">
        <title>Complete genome sequence of Corynebacterium casei LMG S-19264T (=DSM 44701T), isolated from a smear-ripened cheese.</title>
        <authorList>
            <consortium name="US DOE Joint Genome Institute (JGI-PGF)"/>
            <person name="Walter F."/>
            <person name="Albersmeier A."/>
            <person name="Kalinowski J."/>
            <person name="Ruckert C."/>
        </authorList>
    </citation>
    <scope>NUCLEOTIDE SEQUENCE</scope>
    <source>
        <strain evidence="2">VKM Ac-1321</strain>
    </source>
</reference>
<keyword evidence="1" id="KW-0472">Membrane</keyword>
<comment type="caution">
    <text evidence="2">The sequence shown here is derived from an EMBL/GenBank/DDBJ whole genome shotgun (WGS) entry which is preliminary data.</text>
</comment>
<organism evidence="2 3">
    <name type="scientific">Dactylosporangium matsuzakiense</name>
    <dbReference type="NCBI Taxonomy" id="53360"/>
    <lineage>
        <taxon>Bacteria</taxon>
        <taxon>Bacillati</taxon>
        <taxon>Actinomycetota</taxon>
        <taxon>Actinomycetes</taxon>
        <taxon>Micromonosporales</taxon>
        <taxon>Micromonosporaceae</taxon>
        <taxon>Dactylosporangium</taxon>
    </lineage>
</organism>
<keyword evidence="3" id="KW-1185">Reference proteome</keyword>
<keyword evidence="1" id="KW-1133">Transmembrane helix</keyword>
<proteinExistence type="predicted"/>
<feature type="transmembrane region" description="Helical" evidence="1">
    <location>
        <begin position="277"/>
        <end position="300"/>
    </location>
</feature>
<dbReference type="RefSeq" id="WP_261964456.1">
    <property type="nucleotide sequence ID" value="NZ_BAAAXA010000001.1"/>
</dbReference>
<evidence type="ECO:0000313" key="2">
    <source>
        <dbReference type="EMBL" id="GLL06132.1"/>
    </source>
</evidence>
<evidence type="ECO:0000256" key="1">
    <source>
        <dbReference type="SAM" id="Phobius"/>
    </source>
</evidence>
<keyword evidence="1" id="KW-0812">Transmembrane</keyword>
<protein>
    <submittedName>
        <fullName evidence="2">Uncharacterized protein</fullName>
    </submittedName>
</protein>
<gene>
    <name evidence="2" type="ORF">GCM10017581_078800</name>
</gene>
<feature type="transmembrane region" description="Helical" evidence="1">
    <location>
        <begin position="71"/>
        <end position="94"/>
    </location>
</feature>
<feature type="transmembrane region" description="Helical" evidence="1">
    <location>
        <begin position="154"/>
        <end position="174"/>
    </location>
</feature>
<feature type="transmembrane region" description="Helical" evidence="1">
    <location>
        <begin position="246"/>
        <end position="265"/>
    </location>
</feature>
<reference evidence="2" key="2">
    <citation type="submission" date="2023-01" db="EMBL/GenBank/DDBJ databases">
        <authorList>
            <person name="Sun Q."/>
            <person name="Evtushenko L."/>
        </authorList>
    </citation>
    <scope>NUCLEOTIDE SEQUENCE</scope>
    <source>
        <strain evidence="2">VKM Ac-1321</strain>
    </source>
</reference>
<feature type="transmembrane region" description="Helical" evidence="1">
    <location>
        <begin position="106"/>
        <end position="134"/>
    </location>
</feature>
<dbReference type="EMBL" id="BSFP01000067">
    <property type="protein sequence ID" value="GLL06132.1"/>
    <property type="molecule type" value="Genomic_DNA"/>
</dbReference>
<dbReference type="AlphaFoldDB" id="A0A9W6NRG2"/>
<evidence type="ECO:0000313" key="3">
    <source>
        <dbReference type="Proteomes" id="UP001143480"/>
    </source>
</evidence>
<sequence length="355" mass="38137">MTSPLESRYQRLLRIYPAAFRRTHGEDMLTTMLADAGDRQRWPRPGDAADIALHAVRQRLFTRSGRPLGSAWADACALIGLLAAVTLVTIRFGLRPAIPDLSARFLRGLLWTAVVVAALTGWRRVAAGLAWAALLLETVPLAGRFGTDPVPSLYSLWLPVLALVCAVTLTAAGRTSPWKVAGRRRLTTILAAFAVIGTLLAVSAAGAFTSDFAETGGSTWVFFASDLPGINVPIDDPMLFQASDEIVLDLMLLGTAIALLTLLIAVARLPGPIRRRLLVAASPVVTMIVLTNLGFAGWAASTGNMGHTIPLVPGQVVALVLLPLTVFLLGAWWVRRRDETMRLAELGARLERDPS</sequence>